<accession>A0A974XJW7</accession>
<protein>
    <submittedName>
        <fullName evidence="2">Uncharacterized protein</fullName>
    </submittedName>
</protein>
<dbReference type="EMBL" id="CP071504">
    <property type="protein sequence ID" value="QSX29782.1"/>
    <property type="molecule type" value="Genomic_DNA"/>
</dbReference>
<feature type="transmembrane region" description="Helical" evidence="1">
    <location>
        <begin position="6"/>
        <end position="23"/>
    </location>
</feature>
<evidence type="ECO:0000313" key="3">
    <source>
        <dbReference type="Proteomes" id="UP000663281"/>
    </source>
</evidence>
<keyword evidence="3" id="KW-1185">Reference proteome</keyword>
<evidence type="ECO:0000313" key="2">
    <source>
        <dbReference type="EMBL" id="QSX29782.1"/>
    </source>
</evidence>
<keyword evidence="1" id="KW-1133">Transmembrane helix</keyword>
<evidence type="ECO:0000256" key="1">
    <source>
        <dbReference type="SAM" id="Phobius"/>
    </source>
</evidence>
<gene>
    <name evidence="2" type="ORF">JYB88_16600</name>
</gene>
<dbReference type="KEGG" id="scyp:JYB88_16600"/>
<dbReference type="Proteomes" id="UP000663281">
    <property type="component" value="Chromosome"/>
</dbReference>
<organism evidence="2 3">
    <name type="scientific">Shewanella cyperi</name>
    <dbReference type="NCBI Taxonomy" id="2814292"/>
    <lineage>
        <taxon>Bacteria</taxon>
        <taxon>Pseudomonadati</taxon>
        <taxon>Pseudomonadota</taxon>
        <taxon>Gammaproteobacteria</taxon>
        <taxon>Alteromonadales</taxon>
        <taxon>Shewanellaceae</taxon>
        <taxon>Shewanella</taxon>
    </lineage>
</organism>
<feature type="transmembrane region" description="Helical" evidence="1">
    <location>
        <begin position="55"/>
        <end position="73"/>
    </location>
</feature>
<dbReference type="RefSeq" id="WP_207324831.1">
    <property type="nucleotide sequence ID" value="NZ_CP071504.1"/>
</dbReference>
<keyword evidence="1" id="KW-0472">Membrane</keyword>
<sequence length="158" mass="17569">MNWYAFAVGIITAMLIMGHFKRTGMERGRLAYPLLLASFPCYYFAFALYGRDMSALGLELLTSLVFLALVWWAIRASRRLAASLIALGCLLHGGYDAFHQFLFLNPGTPAWWPEFCGAVDMILGGYLVYLAIRAPALNAAQTRYGALLPSNGERDCEM</sequence>
<feature type="transmembrane region" description="Helical" evidence="1">
    <location>
        <begin position="110"/>
        <end position="132"/>
    </location>
</feature>
<reference evidence="2 3" key="1">
    <citation type="submission" date="2021-03" db="EMBL/GenBank/DDBJ databases">
        <title>Novel species identification of genus Shewanella.</title>
        <authorList>
            <person name="Liu G."/>
            <person name="Zhang Q."/>
        </authorList>
    </citation>
    <scope>NUCLEOTIDE SEQUENCE [LARGE SCALE GENOMIC DNA]</scope>
    <source>
        <strain evidence="2 3">FJAT-53726</strain>
    </source>
</reference>
<feature type="transmembrane region" description="Helical" evidence="1">
    <location>
        <begin position="80"/>
        <end position="98"/>
    </location>
</feature>
<keyword evidence="1" id="KW-0812">Transmembrane</keyword>
<feature type="transmembrane region" description="Helical" evidence="1">
    <location>
        <begin position="30"/>
        <end position="49"/>
    </location>
</feature>
<name>A0A974XJW7_9GAMM</name>
<dbReference type="AlphaFoldDB" id="A0A974XJW7"/>
<proteinExistence type="predicted"/>